<evidence type="ECO:0000256" key="2">
    <source>
        <dbReference type="ARBA" id="ARBA00006375"/>
    </source>
</evidence>
<comment type="subcellular location">
    <subcellularLocation>
        <location evidence="16">Membrane</location>
        <topology evidence="16">Multi-pass membrane protein</topology>
    </subcellularLocation>
    <subcellularLocation>
        <location evidence="1">Mitochondrion inner membrane</location>
        <topology evidence="1">Multi-pass membrane protein</topology>
    </subcellularLocation>
</comment>
<keyword evidence="4 15" id="KW-0813">Transport</keyword>
<dbReference type="OrthoDB" id="270584at2759"/>
<dbReference type="GO" id="GO:0140021">
    <property type="term" value="P:mitochondrial ADP transmembrane transport"/>
    <property type="evidence" value="ECO:0007669"/>
    <property type="project" value="InterPro"/>
</dbReference>
<dbReference type="Gene3D" id="1.50.40.10">
    <property type="entry name" value="Mitochondrial carrier domain"/>
    <property type="match status" value="2"/>
</dbReference>
<name>A0A7R8CQT8_LEPSM</name>
<comment type="function">
    <text evidence="13">ADP:ATP antiporter that mediates import of ADP into the mitochondrial matrix for ATP synthesis, and export of ATP out to fuel the cell. Cycles between the cytoplasmic-open state (c-state) and the matrix-open state (m-state): operates by the alternating access mechanism with a single substrate-binding site intermittently exposed to either the cytosolic (c-state) or matrix (m-state) side of the inner mitochondrial membrane.</text>
</comment>
<dbReference type="SUPFAM" id="SSF103506">
    <property type="entry name" value="Mitochondrial carrier"/>
    <property type="match status" value="1"/>
</dbReference>
<evidence type="ECO:0000256" key="1">
    <source>
        <dbReference type="ARBA" id="ARBA00004448"/>
    </source>
</evidence>
<proteinExistence type="inferred from homology"/>
<keyword evidence="10" id="KW-0496">Mitochondrion</keyword>
<evidence type="ECO:0000256" key="12">
    <source>
        <dbReference type="ARBA" id="ARBA00024143"/>
    </source>
</evidence>
<evidence type="ECO:0000256" key="8">
    <source>
        <dbReference type="ARBA" id="ARBA00022792"/>
    </source>
</evidence>
<evidence type="ECO:0000256" key="5">
    <source>
        <dbReference type="ARBA" id="ARBA00022449"/>
    </source>
</evidence>
<dbReference type="Pfam" id="PF00153">
    <property type="entry name" value="Mito_carr"/>
    <property type="match status" value="3"/>
</dbReference>
<evidence type="ECO:0000256" key="15">
    <source>
        <dbReference type="RuleBase" id="RU000488"/>
    </source>
</evidence>
<evidence type="ECO:0000256" key="3">
    <source>
        <dbReference type="ARBA" id="ARBA00011245"/>
    </source>
</evidence>
<evidence type="ECO:0000313" key="17">
    <source>
        <dbReference type="EMBL" id="CAF2898361.1"/>
    </source>
</evidence>
<evidence type="ECO:0000256" key="16">
    <source>
        <dbReference type="RuleBase" id="RU368008"/>
    </source>
</evidence>
<keyword evidence="8" id="KW-0999">Mitochondrion inner membrane</keyword>
<evidence type="ECO:0000256" key="14">
    <source>
        <dbReference type="PROSITE-ProRule" id="PRU00282"/>
    </source>
</evidence>
<dbReference type="GO" id="GO:0005743">
    <property type="term" value="C:mitochondrial inner membrane"/>
    <property type="evidence" value="ECO:0007669"/>
    <property type="project" value="UniProtKB-SubCell"/>
</dbReference>
<dbReference type="EMBL" id="HG994582">
    <property type="protein sequence ID" value="CAF2898361.1"/>
    <property type="molecule type" value="Genomic_DNA"/>
</dbReference>
<feature type="transmembrane region" description="Helical" evidence="16">
    <location>
        <begin position="215"/>
        <end position="236"/>
    </location>
</feature>
<comment type="function">
    <text evidence="16">Catalyzes the exchange of ADP and ATP across the membrane.</text>
</comment>
<feature type="repeat" description="Solcar" evidence="14">
    <location>
        <begin position="213"/>
        <end position="299"/>
    </location>
</feature>
<dbReference type="PANTHER" id="PTHR45635:SF14">
    <property type="entry name" value="ADP_ATP TRANSLOCASE"/>
    <property type="match status" value="1"/>
</dbReference>
<dbReference type="PRINTS" id="PR00926">
    <property type="entry name" value="MITOCARRIER"/>
</dbReference>
<evidence type="ECO:0000256" key="10">
    <source>
        <dbReference type="ARBA" id="ARBA00023128"/>
    </source>
</evidence>
<evidence type="ECO:0000256" key="6">
    <source>
        <dbReference type="ARBA" id="ARBA00022692"/>
    </source>
</evidence>
<gene>
    <name evidence="17" type="ORF">LSAA_7905</name>
</gene>
<protein>
    <recommendedName>
        <fullName evidence="16">ADP/ATP translocase</fullName>
    </recommendedName>
    <alternativeName>
        <fullName evidence="16">ADP,ATP carrier protein</fullName>
    </alternativeName>
</protein>
<keyword evidence="7" id="KW-0677">Repeat</keyword>
<keyword evidence="5" id="KW-0050">Antiport</keyword>
<dbReference type="PRINTS" id="PR00927">
    <property type="entry name" value="ADPTRNSLCASE"/>
</dbReference>
<keyword evidence="9 16" id="KW-1133">Transmembrane helix</keyword>
<dbReference type="InterPro" id="IPR018108">
    <property type="entry name" value="MCP_transmembrane"/>
</dbReference>
<keyword evidence="18" id="KW-1185">Reference proteome</keyword>
<dbReference type="AlphaFoldDB" id="A0A7R8CQT8"/>
<comment type="similarity">
    <text evidence="2 15">Belongs to the mitochondrial carrier (TC 2.A.29) family.</text>
</comment>
<organism evidence="17 18">
    <name type="scientific">Lepeophtheirus salmonis</name>
    <name type="common">Salmon louse</name>
    <name type="synonym">Caligus salmonis</name>
    <dbReference type="NCBI Taxonomy" id="72036"/>
    <lineage>
        <taxon>Eukaryota</taxon>
        <taxon>Metazoa</taxon>
        <taxon>Ecdysozoa</taxon>
        <taxon>Arthropoda</taxon>
        <taxon>Crustacea</taxon>
        <taxon>Multicrustacea</taxon>
        <taxon>Hexanauplia</taxon>
        <taxon>Copepoda</taxon>
        <taxon>Siphonostomatoida</taxon>
        <taxon>Caligidae</taxon>
        <taxon>Lepeophtheirus</taxon>
    </lineage>
</organism>
<keyword evidence="6 14" id="KW-0812">Transmembrane</keyword>
<dbReference type="PANTHER" id="PTHR45635">
    <property type="entry name" value="ADP,ATP CARRIER PROTEIN 1-RELATED-RELATED"/>
    <property type="match status" value="1"/>
</dbReference>
<dbReference type="GO" id="GO:1990544">
    <property type="term" value="P:mitochondrial ATP transmembrane transport"/>
    <property type="evidence" value="ECO:0007669"/>
    <property type="project" value="InterPro"/>
</dbReference>
<keyword evidence="11 14" id="KW-0472">Membrane</keyword>
<evidence type="ECO:0000313" key="18">
    <source>
        <dbReference type="Proteomes" id="UP000675881"/>
    </source>
</evidence>
<dbReference type="InterPro" id="IPR023395">
    <property type="entry name" value="MCP_dom_sf"/>
</dbReference>
<evidence type="ECO:0000256" key="13">
    <source>
        <dbReference type="ARBA" id="ARBA00045250"/>
    </source>
</evidence>
<evidence type="ECO:0000256" key="7">
    <source>
        <dbReference type="ARBA" id="ARBA00022737"/>
    </source>
</evidence>
<comment type="caution">
    <text evidence="16">Lacks conserved residue(s) required for the propagation of feature annotation.</text>
</comment>
<dbReference type="PROSITE" id="PS50920">
    <property type="entry name" value="SOLCAR"/>
    <property type="match status" value="2"/>
</dbReference>
<dbReference type="Proteomes" id="UP000675881">
    <property type="component" value="Chromosome 3"/>
</dbReference>
<dbReference type="GO" id="GO:1901029">
    <property type="term" value="P:negative regulation of mitochondrial outer membrane permeabilization involved in apoptotic signaling pathway"/>
    <property type="evidence" value="ECO:0007669"/>
    <property type="project" value="TreeGrafter"/>
</dbReference>
<accession>A0A7R8CQT8</accession>
<sequence>MGEVGCYGSPSALSLLRKKTVRYILFIIRPESLKVRKYFFSLSGTAAAVSKTSAAPIERVKLLLQNQNELLKQGKLDSKFTSVKDCALRTLRNEGVLSFWRGNFASVLRYFPQQALNFSFKDQIRTFMKISPKATYSEKFMKNIFSGGLAGSISLCFVQSIDYTRTRLATDRKGQFNGIIDVYVKTLKSDGDCRGLYFGLYDSLKPILLDENHKMLVSFLLGWAVTITSGLIVYPIDTVKRRMMLTSGESVKYSSSLDCFKHILRHEGLNAVYRGAGVNIIRGIAGAGVLSGFDQFKLIYTVWRLPQ</sequence>
<dbReference type="GO" id="GO:0005471">
    <property type="term" value="F:ATP:ADP antiporter activity"/>
    <property type="evidence" value="ECO:0007669"/>
    <property type="project" value="UniProtKB-UniRule"/>
</dbReference>
<evidence type="ECO:0000256" key="4">
    <source>
        <dbReference type="ARBA" id="ARBA00022448"/>
    </source>
</evidence>
<comment type="subunit">
    <text evidence="3 16">Monomer.</text>
</comment>
<reference evidence="17" key="1">
    <citation type="submission" date="2021-02" db="EMBL/GenBank/DDBJ databases">
        <authorList>
            <person name="Bekaert M."/>
        </authorList>
    </citation>
    <scope>NUCLEOTIDE SEQUENCE</scope>
    <source>
        <strain evidence="17">IoA-00</strain>
    </source>
</reference>
<dbReference type="InterPro" id="IPR002067">
    <property type="entry name" value="MCP"/>
</dbReference>
<dbReference type="InterPro" id="IPR002113">
    <property type="entry name" value="ADT_euk_type"/>
</dbReference>
<evidence type="ECO:0000256" key="11">
    <source>
        <dbReference type="ARBA" id="ARBA00023136"/>
    </source>
</evidence>
<evidence type="ECO:0000256" key="9">
    <source>
        <dbReference type="ARBA" id="ARBA00022989"/>
    </source>
</evidence>
<comment type="catalytic activity">
    <reaction evidence="12">
        <text>ADP(in) + ATP(out) = ADP(out) + ATP(in)</text>
        <dbReference type="Rhea" id="RHEA:34999"/>
        <dbReference type="ChEBI" id="CHEBI:30616"/>
        <dbReference type="ChEBI" id="CHEBI:456216"/>
    </reaction>
    <physiologicalReaction direction="left-to-right" evidence="12">
        <dbReference type="Rhea" id="RHEA:35000"/>
    </physiologicalReaction>
</comment>
<feature type="repeat" description="Solcar" evidence="14">
    <location>
        <begin position="36"/>
        <end position="127"/>
    </location>
</feature>